<dbReference type="GO" id="GO:0005524">
    <property type="term" value="F:ATP binding"/>
    <property type="evidence" value="ECO:0007669"/>
    <property type="project" value="UniProtKB-UniRule"/>
</dbReference>
<dbReference type="GO" id="GO:0004111">
    <property type="term" value="F:creatine kinase activity"/>
    <property type="evidence" value="ECO:0007669"/>
    <property type="project" value="InterPro"/>
</dbReference>
<comment type="caution">
    <text evidence="5">Lacks conserved residue(s) required for the propagation of feature annotation.</text>
</comment>
<dbReference type="GO" id="GO:0046314">
    <property type="term" value="P:phosphocreatine biosynthetic process"/>
    <property type="evidence" value="ECO:0007669"/>
    <property type="project" value="InterPro"/>
</dbReference>
<dbReference type="PROSITE" id="PS00112">
    <property type="entry name" value="PHOSPHAGEN_KINASE"/>
    <property type="match status" value="1"/>
</dbReference>
<comment type="caution">
    <text evidence="9">The sequence shown here is derived from an EMBL/GenBank/DDBJ whole genome shotgun (WGS) entry which is preliminary data.</text>
</comment>
<dbReference type="SUPFAM" id="SSF55931">
    <property type="entry name" value="Glutamine synthetase/guanido kinase"/>
    <property type="match status" value="1"/>
</dbReference>
<dbReference type="CDD" id="cd07930">
    <property type="entry name" value="bacterial_phosphagen_kinase"/>
    <property type="match status" value="1"/>
</dbReference>
<evidence type="ECO:0000256" key="4">
    <source>
        <dbReference type="ARBA" id="ARBA00022840"/>
    </source>
</evidence>
<dbReference type="AlphaFoldDB" id="A0A4Y7RJ21"/>
<keyword evidence="1 5" id="KW-0808">Transferase</keyword>
<dbReference type="HAMAP" id="MF_00602">
    <property type="entry name" value="Prot_Arg_kinase"/>
    <property type="match status" value="1"/>
</dbReference>
<dbReference type="GO" id="GO:0005615">
    <property type="term" value="C:extracellular space"/>
    <property type="evidence" value="ECO:0007669"/>
    <property type="project" value="TreeGrafter"/>
</dbReference>
<evidence type="ECO:0000259" key="8">
    <source>
        <dbReference type="PROSITE" id="PS51510"/>
    </source>
</evidence>
<dbReference type="Gene3D" id="3.30.590.10">
    <property type="entry name" value="Glutamine synthetase/guanido kinase, catalytic domain"/>
    <property type="match status" value="1"/>
</dbReference>
<dbReference type="GO" id="GO:1990424">
    <property type="term" value="F:protein arginine kinase activity"/>
    <property type="evidence" value="ECO:0007669"/>
    <property type="project" value="UniProtKB-EC"/>
</dbReference>
<dbReference type="Proteomes" id="UP000298324">
    <property type="component" value="Unassembled WGS sequence"/>
</dbReference>
<feature type="binding site" evidence="5 6">
    <location>
        <position position="127"/>
    </location>
    <ligand>
        <name>ATP</name>
        <dbReference type="ChEBI" id="CHEBI:30616"/>
    </ligand>
</feature>
<feature type="binding site" evidence="6">
    <location>
        <begin position="178"/>
        <end position="182"/>
    </location>
    <ligand>
        <name>ATP</name>
        <dbReference type="ChEBI" id="CHEBI:30616"/>
    </ligand>
</feature>
<dbReference type="InterPro" id="IPR000749">
    <property type="entry name" value="ATP-guanido_PTrfase"/>
</dbReference>
<dbReference type="PANTHER" id="PTHR11547:SF38">
    <property type="entry name" value="ARGININE KINASE 1-RELATED"/>
    <property type="match status" value="1"/>
</dbReference>
<feature type="binding site" evidence="5 6">
    <location>
        <begin position="209"/>
        <end position="214"/>
    </location>
    <ligand>
        <name>ATP</name>
        <dbReference type="ChEBI" id="CHEBI:30616"/>
    </ligand>
</feature>
<evidence type="ECO:0000313" key="9">
    <source>
        <dbReference type="EMBL" id="TEB08327.1"/>
    </source>
</evidence>
<keyword evidence="4 5" id="KW-0067">ATP-binding</keyword>
<dbReference type="InterPro" id="IPR014746">
    <property type="entry name" value="Gln_synth/guanido_kin_cat_dom"/>
</dbReference>
<dbReference type="PROSITE" id="PS51510">
    <property type="entry name" value="PHOSPHAGEN_KINASE_C"/>
    <property type="match status" value="1"/>
</dbReference>
<keyword evidence="2 5" id="KW-0547">Nucleotide-binding</keyword>
<proteinExistence type="inferred from homology"/>
<protein>
    <recommendedName>
        <fullName evidence="5">Protein-arginine kinase</fullName>
        <ecNumber evidence="5">2.7.14.1</ecNumber>
    </recommendedName>
</protein>
<feature type="domain" description="Phosphagen kinase C-terminal" evidence="8">
    <location>
        <begin position="24"/>
        <end position="256"/>
    </location>
</feature>
<dbReference type="InterPro" id="IPR023660">
    <property type="entry name" value="Arg_Kinase"/>
</dbReference>
<dbReference type="PANTHER" id="PTHR11547">
    <property type="entry name" value="ARGININE OR CREATINE KINASE"/>
    <property type="match status" value="1"/>
</dbReference>
<feature type="binding site" evidence="5 6">
    <location>
        <begin position="27"/>
        <end position="31"/>
    </location>
    <ligand>
        <name>ATP</name>
        <dbReference type="ChEBI" id="CHEBI:30616"/>
    </ligand>
</feature>
<comment type="similarity">
    <text evidence="5 6 7">Belongs to the ATP:guanido phosphotransferase family.</text>
</comment>
<reference evidence="9 10" key="1">
    <citation type="journal article" date="2018" name="Environ. Microbiol.">
        <title>Novel energy conservation strategies and behaviour of Pelotomaculum schinkii driving syntrophic propionate catabolism.</title>
        <authorList>
            <person name="Hidalgo-Ahumada C.A.P."/>
            <person name="Nobu M.K."/>
            <person name="Narihiro T."/>
            <person name="Tamaki H."/>
            <person name="Liu W.T."/>
            <person name="Kamagata Y."/>
            <person name="Stams A.J.M."/>
            <person name="Imachi H."/>
            <person name="Sousa D.Z."/>
        </authorList>
    </citation>
    <scope>NUCLEOTIDE SEQUENCE [LARGE SCALE GENOMIC DNA]</scope>
    <source>
        <strain evidence="9 10">HH</strain>
    </source>
</reference>
<dbReference type="RefSeq" id="WP_190239971.1">
    <property type="nucleotide sequence ID" value="NZ_QFGA01000001.1"/>
</dbReference>
<evidence type="ECO:0000256" key="6">
    <source>
        <dbReference type="PROSITE-ProRule" id="PRU00843"/>
    </source>
</evidence>
<dbReference type="EMBL" id="QFGA01000001">
    <property type="protein sequence ID" value="TEB08327.1"/>
    <property type="molecule type" value="Genomic_DNA"/>
</dbReference>
<keyword evidence="3 5" id="KW-0418">Kinase</keyword>
<dbReference type="EC" id="2.7.14.1" evidence="5"/>
<evidence type="ECO:0000256" key="1">
    <source>
        <dbReference type="ARBA" id="ARBA00022679"/>
    </source>
</evidence>
<comment type="function">
    <text evidence="5">Catalyzes the specific phosphorylation of arginine residues in proteins.</text>
</comment>
<organism evidence="9 10">
    <name type="scientific">Pelotomaculum schinkii</name>
    <dbReference type="NCBI Taxonomy" id="78350"/>
    <lineage>
        <taxon>Bacteria</taxon>
        <taxon>Bacillati</taxon>
        <taxon>Bacillota</taxon>
        <taxon>Clostridia</taxon>
        <taxon>Eubacteriales</taxon>
        <taxon>Desulfotomaculaceae</taxon>
        <taxon>Pelotomaculum</taxon>
    </lineage>
</organism>
<evidence type="ECO:0000313" key="10">
    <source>
        <dbReference type="Proteomes" id="UP000298324"/>
    </source>
</evidence>
<dbReference type="InterPro" id="IPR022414">
    <property type="entry name" value="ATP-guanido_PTrfase_cat"/>
</dbReference>
<accession>A0A4Y7RJ21</accession>
<evidence type="ECO:0000256" key="7">
    <source>
        <dbReference type="RuleBase" id="RU000505"/>
    </source>
</evidence>
<keyword evidence="10" id="KW-1185">Reference proteome</keyword>
<evidence type="ECO:0000256" key="2">
    <source>
        <dbReference type="ARBA" id="ARBA00022741"/>
    </source>
</evidence>
<evidence type="ECO:0000256" key="3">
    <source>
        <dbReference type="ARBA" id="ARBA00022777"/>
    </source>
</evidence>
<name>A0A4Y7RJ21_9FIRM</name>
<dbReference type="InterPro" id="IPR022415">
    <property type="entry name" value="ATP-guanido_PTrfase_AS"/>
</dbReference>
<comment type="catalytic activity">
    <reaction evidence="5">
        <text>L-arginyl-[protein] + ATP = N(omega)-phospho-L-arginyl-[protein] + ADP + H(+)</text>
        <dbReference type="Rhea" id="RHEA:43384"/>
        <dbReference type="Rhea" id="RHEA-COMP:10532"/>
        <dbReference type="Rhea" id="RHEA-COMP:10533"/>
        <dbReference type="ChEBI" id="CHEBI:15378"/>
        <dbReference type="ChEBI" id="CHEBI:29965"/>
        <dbReference type="ChEBI" id="CHEBI:30616"/>
        <dbReference type="ChEBI" id="CHEBI:83226"/>
        <dbReference type="ChEBI" id="CHEBI:456216"/>
        <dbReference type="EC" id="2.7.14.1"/>
    </reaction>
</comment>
<dbReference type="Pfam" id="PF00217">
    <property type="entry name" value="ATP-gua_Ptrans"/>
    <property type="match status" value="1"/>
</dbReference>
<feature type="binding site" evidence="5 6">
    <location>
        <position position="93"/>
    </location>
    <ligand>
        <name>ATP</name>
        <dbReference type="ChEBI" id="CHEBI:30616"/>
    </ligand>
</feature>
<dbReference type="NCBIfam" id="NF002194">
    <property type="entry name" value="PRK01059.1-4"/>
    <property type="match status" value="1"/>
</dbReference>
<gene>
    <name evidence="5" type="primary">mcsB</name>
    <name evidence="9" type="ORF">Psch_01887</name>
</gene>
<sequence>MPIKQTVNTAHSAWMDAEGQGSNIVISSRVRVARNLAGIPFPHLLDQARAEEVIHAVRLAIANNEAKHLLGSLELSMLGELSPVERQILVDKHLISPEFTNNYQSKAIVLRDDEVVSIMLNEEDHLRLQCLLPGLQLKEAWEIIDKVDDGLEKTLDYAFSEKLGYLTTCPTNVGTGMRASIMLHLPGLTLTKQLGVVLSAISKLGLTVRGLYGEGTEAQGNLFQVSNQITLGQSEEEICNNLLVSTRHILSQEQAARLALYQQRREAVEDRVYRAYGTLRYARVLTSEEAMRLISDLRLGVDLNIITGINPSKLNELMIKIRPAFLYKVNGRELPAQQRYAFRAALVRKEFENLPQ</sequence>
<evidence type="ECO:0000256" key="5">
    <source>
        <dbReference type="HAMAP-Rule" id="MF_00602"/>
    </source>
</evidence>